<sequence length="100" mass="11018">MAKKRTLGIDTTNGQGEALKKVITTYAHAAYPVGGSDCAAATRQALLDVADKLLTSEMVDISARQRPMLKSAVSWYFTEVEKSHSDMQEMLLTQLVRKKT</sequence>
<gene>
    <name evidence="1" type="ORF">HELGO_WM8480</name>
</gene>
<name>A0A6S6UFF7_9GAMM</name>
<accession>A0A6S6UFF7</accession>
<organism evidence="1">
    <name type="scientific">uncultured Thiotrichaceae bacterium</name>
    <dbReference type="NCBI Taxonomy" id="298394"/>
    <lineage>
        <taxon>Bacteria</taxon>
        <taxon>Pseudomonadati</taxon>
        <taxon>Pseudomonadota</taxon>
        <taxon>Gammaproteobacteria</taxon>
        <taxon>Thiotrichales</taxon>
        <taxon>Thiotrichaceae</taxon>
        <taxon>environmental samples</taxon>
    </lineage>
</organism>
<proteinExistence type="predicted"/>
<protein>
    <submittedName>
        <fullName evidence="1">Uncharacterized protein</fullName>
    </submittedName>
</protein>
<dbReference type="EMBL" id="CACVAY010000141">
    <property type="protein sequence ID" value="CAA6827717.1"/>
    <property type="molecule type" value="Genomic_DNA"/>
</dbReference>
<dbReference type="AlphaFoldDB" id="A0A6S6UFF7"/>
<reference evidence="1" key="1">
    <citation type="submission" date="2020-01" db="EMBL/GenBank/DDBJ databases">
        <authorList>
            <person name="Meier V. D."/>
            <person name="Meier V D."/>
        </authorList>
    </citation>
    <scope>NUCLEOTIDE SEQUENCE</scope>
    <source>
        <strain evidence="1">HLG_WM_MAG_07</strain>
    </source>
</reference>
<evidence type="ECO:0000313" key="1">
    <source>
        <dbReference type="EMBL" id="CAA6827717.1"/>
    </source>
</evidence>